<feature type="transmembrane region" description="Helical" evidence="7">
    <location>
        <begin position="98"/>
        <end position="123"/>
    </location>
</feature>
<comment type="caution">
    <text evidence="9">The sequence shown here is derived from an EMBL/GenBank/DDBJ whole genome shotgun (WGS) entry which is preliminary data.</text>
</comment>
<comment type="subunit">
    <text evidence="7">NDH-1 is composed of 14 different subunits. Subunits NuoA, H, J, K, L, M, N constitute the membrane sector of the complex.</text>
</comment>
<evidence type="ECO:0000256" key="6">
    <source>
        <dbReference type="ARBA" id="ARBA00023136"/>
    </source>
</evidence>
<evidence type="ECO:0000256" key="4">
    <source>
        <dbReference type="ARBA" id="ARBA00022692"/>
    </source>
</evidence>
<evidence type="ECO:0000256" key="8">
    <source>
        <dbReference type="RuleBase" id="RU003639"/>
    </source>
</evidence>
<evidence type="ECO:0000313" key="10">
    <source>
        <dbReference type="Proteomes" id="UP001610063"/>
    </source>
</evidence>
<evidence type="ECO:0000256" key="3">
    <source>
        <dbReference type="ARBA" id="ARBA00022448"/>
    </source>
</evidence>
<feature type="transmembrane region" description="Helical" evidence="7">
    <location>
        <begin position="62"/>
        <end position="86"/>
    </location>
</feature>
<keyword evidence="10" id="KW-1185">Reference proteome</keyword>
<dbReference type="InterPro" id="IPR038430">
    <property type="entry name" value="NDAH_ubi_oxred_su3_sf"/>
</dbReference>
<keyword evidence="5 7" id="KW-1133">Transmembrane helix</keyword>
<keyword evidence="4 7" id="KW-0812">Transmembrane</keyword>
<accession>A0ABW7NAT4</accession>
<dbReference type="InterPro" id="IPR023043">
    <property type="entry name" value="NAD(P)H_OxRDtase_bac/plastid"/>
</dbReference>
<keyword evidence="7 8" id="KW-0520">NAD</keyword>
<dbReference type="PANTHER" id="PTHR11058:SF9">
    <property type="entry name" value="NADH-UBIQUINONE OXIDOREDUCTASE CHAIN 3"/>
    <property type="match status" value="1"/>
</dbReference>
<evidence type="ECO:0000256" key="5">
    <source>
        <dbReference type="ARBA" id="ARBA00022989"/>
    </source>
</evidence>
<reference evidence="9 10" key="1">
    <citation type="journal article" date="2013" name="Int. J. Syst. Evol. Microbiol.">
        <title>Marinoscillum luteum sp. nov., isolated from marine sediment.</title>
        <authorList>
            <person name="Cha I.T."/>
            <person name="Park S.J."/>
            <person name="Kim S.J."/>
            <person name="Kim J.G."/>
            <person name="Jung M.Y."/>
            <person name="Shin K.S."/>
            <person name="Kwon K.K."/>
            <person name="Yang S.H."/>
            <person name="Seo Y.S."/>
            <person name="Rhee S.K."/>
        </authorList>
    </citation>
    <scope>NUCLEOTIDE SEQUENCE [LARGE SCALE GENOMIC DNA]</scope>
    <source>
        <strain evidence="9 10">KCTC 23939</strain>
    </source>
</reference>
<feature type="transmembrane region" description="Helical" evidence="7">
    <location>
        <begin position="6"/>
        <end position="27"/>
    </location>
</feature>
<name>A0ABW7NAT4_9BACT</name>
<evidence type="ECO:0000256" key="2">
    <source>
        <dbReference type="ARBA" id="ARBA00008472"/>
    </source>
</evidence>
<evidence type="ECO:0000256" key="1">
    <source>
        <dbReference type="ARBA" id="ARBA00004141"/>
    </source>
</evidence>
<keyword evidence="7" id="KW-1003">Cell membrane</keyword>
<dbReference type="HAMAP" id="MF_01394">
    <property type="entry name" value="NDH1_NuoA"/>
    <property type="match status" value="1"/>
</dbReference>
<dbReference type="Proteomes" id="UP001610063">
    <property type="component" value="Unassembled WGS sequence"/>
</dbReference>
<protein>
    <recommendedName>
        <fullName evidence="7">NADH-quinone oxidoreductase subunit A</fullName>
        <ecNumber evidence="7">7.1.1.-</ecNumber>
    </recommendedName>
    <alternativeName>
        <fullName evidence="7">NADH dehydrogenase I subunit A</fullName>
    </alternativeName>
    <alternativeName>
        <fullName evidence="7">NDH-1 subunit A</fullName>
    </alternativeName>
    <alternativeName>
        <fullName evidence="7">NUO1</fullName>
    </alternativeName>
</protein>
<keyword evidence="7 8" id="KW-0874">Quinone</keyword>
<organism evidence="9 10">
    <name type="scientific">Marinoscillum luteum</name>
    <dbReference type="NCBI Taxonomy" id="861051"/>
    <lineage>
        <taxon>Bacteria</taxon>
        <taxon>Pseudomonadati</taxon>
        <taxon>Bacteroidota</taxon>
        <taxon>Cytophagia</taxon>
        <taxon>Cytophagales</taxon>
        <taxon>Reichenbachiellaceae</taxon>
        <taxon>Marinoscillum</taxon>
    </lineage>
</organism>
<dbReference type="RefSeq" id="WP_395418167.1">
    <property type="nucleotide sequence ID" value="NZ_JBIPKE010000018.1"/>
</dbReference>
<dbReference type="EC" id="7.1.1.-" evidence="7"/>
<dbReference type="PANTHER" id="PTHR11058">
    <property type="entry name" value="NADH-UBIQUINONE OXIDOREDUCTASE CHAIN 3"/>
    <property type="match status" value="1"/>
</dbReference>
<comment type="function">
    <text evidence="7">NDH-1 shuttles electrons from NADH, via FMN and iron-sulfur (Fe-S) centers, to quinones in the respiratory chain. The immediate electron acceptor for the enzyme in this species is believed to be a menaquinone. Couples the redox reaction to proton translocation (for every two electrons transferred, four hydrogen ions are translocated across the cytoplasmic membrane), and thus conserves the redox energy in a proton gradient.</text>
</comment>
<dbReference type="InterPro" id="IPR000440">
    <property type="entry name" value="NADH_UbQ/plastoQ_OxRdtase_su3"/>
</dbReference>
<dbReference type="Pfam" id="PF00507">
    <property type="entry name" value="Oxidored_q4"/>
    <property type="match status" value="1"/>
</dbReference>
<dbReference type="Gene3D" id="1.20.58.1610">
    <property type="entry name" value="NADH:ubiquinone/plastoquinone oxidoreductase, chain 3"/>
    <property type="match status" value="1"/>
</dbReference>
<comment type="similarity">
    <text evidence="2 7 8">Belongs to the complex I subunit 3 family.</text>
</comment>
<comment type="catalytic activity">
    <reaction evidence="7 8">
        <text>a quinone + NADH + 5 H(+)(in) = a quinol + NAD(+) + 4 H(+)(out)</text>
        <dbReference type="Rhea" id="RHEA:57888"/>
        <dbReference type="ChEBI" id="CHEBI:15378"/>
        <dbReference type="ChEBI" id="CHEBI:24646"/>
        <dbReference type="ChEBI" id="CHEBI:57540"/>
        <dbReference type="ChEBI" id="CHEBI:57945"/>
        <dbReference type="ChEBI" id="CHEBI:132124"/>
    </reaction>
</comment>
<evidence type="ECO:0000256" key="7">
    <source>
        <dbReference type="HAMAP-Rule" id="MF_01394"/>
    </source>
</evidence>
<gene>
    <name evidence="7" type="primary">nuoA</name>
    <name evidence="9" type="ORF">ACHKAR_14880</name>
</gene>
<sequence>MLEISGFGVALLFIIGGVGFIVTTLLVGKALRPVRPNVEKETTYESGEDPVKSAWSIFNIRFYVVALIFLLFETELVFLFPWATVFADPEMNVETNGLWGMFSLIETFIFIGILFLGLIYVWANGMLDWVKPKSKAVEFKSKIPLKAYAHINQKEYKVRKQDGTT</sequence>
<keyword evidence="7" id="KW-1278">Translocase</keyword>
<keyword evidence="3 7" id="KW-0813">Transport</keyword>
<proteinExistence type="inferred from homology"/>
<evidence type="ECO:0000313" key="9">
    <source>
        <dbReference type="EMBL" id="MFH6984738.1"/>
    </source>
</evidence>
<dbReference type="EMBL" id="JBIPKE010000018">
    <property type="protein sequence ID" value="MFH6984738.1"/>
    <property type="molecule type" value="Genomic_DNA"/>
</dbReference>
<comment type="subcellular location">
    <subcellularLocation>
        <location evidence="7 8">Cell membrane</location>
        <topology evidence="7 8">Multi-pass membrane protein</topology>
    </subcellularLocation>
    <subcellularLocation>
        <location evidence="1">Membrane</location>
        <topology evidence="1">Multi-pass membrane protein</topology>
    </subcellularLocation>
</comment>
<keyword evidence="6 7" id="KW-0472">Membrane</keyword>